<feature type="transmembrane region" description="Helical" evidence="7">
    <location>
        <begin position="129"/>
        <end position="151"/>
    </location>
</feature>
<comment type="similarity">
    <text evidence="7">Belongs to the binding-protein-dependent transport system permease family.</text>
</comment>
<keyword evidence="2 7" id="KW-0813">Transport</keyword>
<dbReference type="Proteomes" id="UP000824025">
    <property type="component" value="Unassembled WGS sequence"/>
</dbReference>
<dbReference type="Pfam" id="PF00528">
    <property type="entry name" value="BPD_transp_1"/>
    <property type="match status" value="1"/>
</dbReference>
<feature type="transmembrane region" description="Helical" evidence="7">
    <location>
        <begin position="96"/>
        <end position="117"/>
    </location>
</feature>
<dbReference type="EMBL" id="DXCF01000030">
    <property type="protein sequence ID" value="HIZ09957.1"/>
    <property type="molecule type" value="Genomic_DNA"/>
</dbReference>
<dbReference type="SUPFAM" id="SSF161098">
    <property type="entry name" value="MetI-like"/>
    <property type="match status" value="1"/>
</dbReference>
<reference evidence="9" key="2">
    <citation type="submission" date="2021-04" db="EMBL/GenBank/DDBJ databases">
        <authorList>
            <person name="Gilroy R."/>
        </authorList>
    </citation>
    <scope>NUCLEOTIDE SEQUENCE</scope>
    <source>
        <strain evidence="9">CHK192-19661</strain>
    </source>
</reference>
<feature type="transmembrane region" description="Helical" evidence="7">
    <location>
        <begin position="20"/>
        <end position="44"/>
    </location>
</feature>
<protein>
    <submittedName>
        <fullName evidence="9">Carbohydrate ABC transporter permease</fullName>
    </submittedName>
</protein>
<evidence type="ECO:0000256" key="6">
    <source>
        <dbReference type="ARBA" id="ARBA00023136"/>
    </source>
</evidence>
<dbReference type="PANTHER" id="PTHR43744">
    <property type="entry name" value="ABC TRANSPORTER PERMEASE PROTEIN MG189-RELATED-RELATED"/>
    <property type="match status" value="1"/>
</dbReference>
<evidence type="ECO:0000256" key="4">
    <source>
        <dbReference type="ARBA" id="ARBA00022692"/>
    </source>
</evidence>
<name>A0A9D2II45_9FIRM</name>
<organism evidence="9 10">
    <name type="scientific">Candidatus Borkfalkia avicola</name>
    <dbReference type="NCBI Taxonomy" id="2838503"/>
    <lineage>
        <taxon>Bacteria</taxon>
        <taxon>Bacillati</taxon>
        <taxon>Bacillota</taxon>
        <taxon>Clostridia</taxon>
        <taxon>Christensenellales</taxon>
        <taxon>Christensenellaceae</taxon>
        <taxon>Candidatus Borkfalkia</taxon>
    </lineage>
</organism>
<feature type="transmembrane region" description="Helical" evidence="7">
    <location>
        <begin position="163"/>
        <end position="182"/>
    </location>
</feature>
<dbReference type="PROSITE" id="PS50928">
    <property type="entry name" value="ABC_TM1"/>
    <property type="match status" value="1"/>
</dbReference>
<keyword evidence="6 7" id="KW-0472">Membrane</keyword>
<feature type="transmembrane region" description="Helical" evidence="7">
    <location>
        <begin position="203"/>
        <end position="228"/>
    </location>
</feature>
<dbReference type="InterPro" id="IPR035906">
    <property type="entry name" value="MetI-like_sf"/>
</dbReference>
<dbReference type="Gene3D" id="1.10.3720.10">
    <property type="entry name" value="MetI-like"/>
    <property type="match status" value="1"/>
</dbReference>
<dbReference type="GO" id="GO:0005886">
    <property type="term" value="C:plasma membrane"/>
    <property type="evidence" value="ECO:0007669"/>
    <property type="project" value="UniProtKB-SubCell"/>
</dbReference>
<evidence type="ECO:0000256" key="7">
    <source>
        <dbReference type="RuleBase" id="RU363032"/>
    </source>
</evidence>
<feature type="domain" description="ABC transmembrane type-1" evidence="8">
    <location>
        <begin position="92"/>
        <end position="282"/>
    </location>
</feature>
<sequence>MTDAKVLKAKGGRQVSRCVWAAVIYLLLFLYLIWVLAPFLVIVLTSLTSNTEVMATMEFTWFPDEICFDAFREVFVDDYLKSTALPSVVLGFLNTLWMVVPFTVAGLFVSGLAAFAYSKMRFRLKKPLYAILLSSMMLPTTVMTIPSYIMYDTIGWSGTPLPLIIPGLFGNVATIFFLRQFFSGIPNDIVDAAKIDGLGYFSIYARIVLPLAKPAFLAQGVFLIVSGYNNYLGPLLYLTEPNLATIQLIVSQFSSSYLNDYPVQCAVALVALVPLIVVYAFLQKFFIEGIAATGLKE</sequence>
<dbReference type="InterPro" id="IPR000515">
    <property type="entry name" value="MetI-like"/>
</dbReference>
<feature type="transmembrane region" description="Helical" evidence="7">
    <location>
        <begin position="261"/>
        <end position="282"/>
    </location>
</feature>
<keyword evidence="4 7" id="KW-0812">Transmembrane</keyword>
<comment type="caution">
    <text evidence="9">The sequence shown here is derived from an EMBL/GenBank/DDBJ whole genome shotgun (WGS) entry which is preliminary data.</text>
</comment>
<evidence type="ECO:0000259" key="8">
    <source>
        <dbReference type="PROSITE" id="PS50928"/>
    </source>
</evidence>
<evidence type="ECO:0000256" key="3">
    <source>
        <dbReference type="ARBA" id="ARBA00022475"/>
    </source>
</evidence>
<accession>A0A9D2II45</accession>
<proteinExistence type="inferred from homology"/>
<dbReference type="CDD" id="cd06261">
    <property type="entry name" value="TM_PBP2"/>
    <property type="match status" value="1"/>
</dbReference>
<keyword evidence="3" id="KW-1003">Cell membrane</keyword>
<evidence type="ECO:0000313" key="9">
    <source>
        <dbReference type="EMBL" id="HIZ09957.1"/>
    </source>
</evidence>
<dbReference type="PANTHER" id="PTHR43744:SF12">
    <property type="entry name" value="ABC TRANSPORTER PERMEASE PROTEIN MG189-RELATED"/>
    <property type="match status" value="1"/>
</dbReference>
<gene>
    <name evidence="9" type="ORF">H9726_05665</name>
</gene>
<reference evidence="9" key="1">
    <citation type="journal article" date="2021" name="PeerJ">
        <title>Extensive microbial diversity within the chicken gut microbiome revealed by metagenomics and culture.</title>
        <authorList>
            <person name="Gilroy R."/>
            <person name="Ravi A."/>
            <person name="Getino M."/>
            <person name="Pursley I."/>
            <person name="Horton D.L."/>
            <person name="Alikhan N.F."/>
            <person name="Baker D."/>
            <person name="Gharbi K."/>
            <person name="Hall N."/>
            <person name="Watson M."/>
            <person name="Adriaenssens E.M."/>
            <person name="Foster-Nyarko E."/>
            <person name="Jarju S."/>
            <person name="Secka A."/>
            <person name="Antonio M."/>
            <person name="Oren A."/>
            <person name="Chaudhuri R.R."/>
            <person name="La Ragione R."/>
            <person name="Hildebrand F."/>
            <person name="Pallen M.J."/>
        </authorList>
    </citation>
    <scope>NUCLEOTIDE SEQUENCE</scope>
    <source>
        <strain evidence="9">CHK192-19661</strain>
    </source>
</reference>
<comment type="subcellular location">
    <subcellularLocation>
        <location evidence="1 7">Cell membrane</location>
        <topology evidence="1 7">Multi-pass membrane protein</topology>
    </subcellularLocation>
</comment>
<evidence type="ECO:0000313" key="10">
    <source>
        <dbReference type="Proteomes" id="UP000824025"/>
    </source>
</evidence>
<keyword evidence="5 7" id="KW-1133">Transmembrane helix</keyword>
<evidence type="ECO:0000256" key="1">
    <source>
        <dbReference type="ARBA" id="ARBA00004651"/>
    </source>
</evidence>
<dbReference type="GO" id="GO:0055085">
    <property type="term" value="P:transmembrane transport"/>
    <property type="evidence" value="ECO:0007669"/>
    <property type="project" value="InterPro"/>
</dbReference>
<evidence type="ECO:0000256" key="5">
    <source>
        <dbReference type="ARBA" id="ARBA00022989"/>
    </source>
</evidence>
<evidence type="ECO:0000256" key="2">
    <source>
        <dbReference type="ARBA" id="ARBA00022448"/>
    </source>
</evidence>
<dbReference type="AlphaFoldDB" id="A0A9D2II45"/>